<dbReference type="InterPro" id="IPR006600">
    <property type="entry name" value="HTH_CenpB_DNA-bd_dom"/>
</dbReference>
<sequence>MGNFCHARSKGFSVSGPLVKEEALYFAQQLGRSDFRASFVIRHSSWLECFEKRHNIKLKVISGTNLPTWMKELNFCSELFQITVMNDKCKGSKLSKERLTVLLASEDLPTKWVWNKNT</sequence>
<proteinExistence type="predicted"/>
<keyword evidence="2" id="KW-0238">DNA-binding</keyword>
<name>A0A0V0UFW2_9BILA</name>
<evidence type="ECO:0000256" key="1">
    <source>
        <dbReference type="ARBA" id="ARBA00004123"/>
    </source>
</evidence>
<dbReference type="SUPFAM" id="SSF46689">
    <property type="entry name" value="Homeodomain-like"/>
    <property type="match status" value="1"/>
</dbReference>
<feature type="domain" description="HTH CENPB-type" evidence="3">
    <location>
        <begin position="1"/>
        <end position="60"/>
    </location>
</feature>
<dbReference type="GO" id="GO:0003677">
    <property type="term" value="F:DNA binding"/>
    <property type="evidence" value="ECO:0007669"/>
    <property type="project" value="UniProtKB-KW"/>
</dbReference>
<accession>A0A0V0UFW2</accession>
<dbReference type="EMBL" id="JYDJ01000008">
    <property type="protein sequence ID" value="KRX50185.1"/>
    <property type="molecule type" value="Genomic_DNA"/>
</dbReference>
<keyword evidence="5" id="KW-1185">Reference proteome</keyword>
<dbReference type="PROSITE" id="PS51253">
    <property type="entry name" value="HTH_CENPB"/>
    <property type="match status" value="1"/>
</dbReference>
<evidence type="ECO:0000256" key="2">
    <source>
        <dbReference type="ARBA" id="ARBA00023125"/>
    </source>
</evidence>
<comment type="subcellular location">
    <subcellularLocation>
        <location evidence="1">Nucleus</location>
    </subcellularLocation>
</comment>
<comment type="caution">
    <text evidence="4">The sequence shown here is derived from an EMBL/GenBank/DDBJ whole genome shotgun (WGS) entry which is preliminary data.</text>
</comment>
<evidence type="ECO:0000313" key="4">
    <source>
        <dbReference type="EMBL" id="KRX50185.1"/>
    </source>
</evidence>
<dbReference type="Gene3D" id="1.10.10.60">
    <property type="entry name" value="Homeodomain-like"/>
    <property type="match status" value="1"/>
</dbReference>
<gene>
    <name evidence="4" type="ORF">T05_4250</name>
</gene>
<dbReference type="AlphaFoldDB" id="A0A0V0UFW2"/>
<protein>
    <recommendedName>
        <fullName evidence="3">HTH CENPB-type domain-containing protein</fullName>
    </recommendedName>
</protein>
<dbReference type="Pfam" id="PF03221">
    <property type="entry name" value="HTH_Tnp_Tc5"/>
    <property type="match status" value="1"/>
</dbReference>
<reference evidence="4 5" key="1">
    <citation type="submission" date="2015-01" db="EMBL/GenBank/DDBJ databases">
        <title>Evolution of Trichinella species and genotypes.</title>
        <authorList>
            <person name="Korhonen P.K."/>
            <person name="Edoardo P."/>
            <person name="Giuseppe L.R."/>
            <person name="Gasser R.B."/>
        </authorList>
    </citation>
    <scope>NUCLEOTIDE SEQUENCE [LARGE SCALE GENOMIC DNA]</scope>
    <source>
        <strain evidence="4">ISS417</strain>
    </source>
</reference>
<organism evidence="4 5">
    <name type="scientific">Trichinella murrelli</name>
    <dbReference type="NCBI Taxonomy" id="144512"/>
    <lineage>
        <taxon>Eukaryota</taxon>
        <taxon>Metazoa</taxon>
        <taxon>Ecdysozoa</taxon>
        <taxon>Nematoda</taxon>
        <taxon>Enoplea</taxon>
        <taxon>Dorylaimia</taxon>
        <taxon>Trichinellida</taxon>
        <taxon>Trichinellidae</taxon>
        <taxon>Trichinella</taxon>
    </lineage>
</organism>
<evidence type="ECO:0000313" key="5">
    <source>
        <dbReference type="Proteomes" id="UP000055048"/>
    </source>
</evidence>
<evidence type="ECO:0000259" key="3">
    <source>
        <dbReference type="PROSITE" id="PS51253"/>
    </source>
</evidence>
<dbReference type="Proteomes" id="UP000055048">
    <property type="component" value="Unassembled WGS sequence"/>
</dbReference>
<dbReference type="InterPro" id="IPR009057">
    <property type="entry name" value="Homeodomain-like_sf"/>
</dbReference>
<dbReference type="GO" id="GO:0005634">
    <property type="term" value="C:nucleus"/>
    <property type="evidence" value="ECO:0007669"/>
    <property type="project" value="UniProtKB-SubCell"/>
</dbReference>